<dbReference type="CDD" id="cd05509">
    <property type="entry name" value="Bromo_gcn5_like"/>
    <property type="match status" value="1"/>
</dbReference>
<dbReference type="Pfam" id="PF00583">
    <property type="entry name" value="Acetyltransf_1"/>
    <property type="match status" value="1"/>
</dbReference>
<keyword evidence="5" id="KW-0808">Transferase</keyword>
<accession>B3RQS1</accession>
<dbReference type="SMART" id="SM00297">
    <property type="entry name" value="BROMO"/>
    <property type="match status" value="1"/>
</dbReference>
<evidence type="ECO:0000256" key="14">
    <source>
        <dbReference type="ARBA" id="ARBA00048940"/>
    </source>
</evidence>
<dbReference type="InterPro" id="IPR001487">
    <property type="entry name" value="Bromodomain"/>
</dbReference>
<sequence>MADVAGKSKIQPFLTTNSGHAGQGSRSSLLEKSAQRKAYLKSYPKCKKLQKLAMYSSCRDKDSCSCTAWKSNKDTSTNDCATDSENAILLEACKSCGHSLTSHIVHLKHLDDDELGKLLSMTVDMDSIWVLVSNQHIDNDTKQVYVYVYKLLRKCINSAIRPSLDTQLGKPPFEQPTIERAVYNFTMLKFSNLKQAEWQIMHELAKMFLRCLNRWRIESPSARKARLNAQADDQIYKINYNRWLCFCHIPVLCDSFERFNLISTFGRTFLRSVITTIKEQIILRFQNDKDKRNDERYIKLINKFPGFLEALENEVLKNSTAAMWDPSINLNLSITAMEPISGQKLPTPSSTNRVSRSDDDNNVPTTELSTAGMKRSSSQLSIIDGNDSKKSKIANDVPRTVVAKIVAKISDTQAMVGPQGGGFSTQSTRDELARNEEKSSVIGFHVVANSVTSDPSRQTLKWLIGLRNVFSYQLPRMPREYITRLVFDHKHRTLALIKNNRAIGGICFRMFPTQNFSEIVFCAVSSNEQVKGYGTHLMNHLKDYHIKMNVLNFLTYADEYAIGYFQKQGFSKDIKLGKSVYTGFIKDYEGATLMWCPLNPKIVYTELSLVLKMQKEVIKELIESKRQEFRKVYPGLTCFKEGVSHIPVENIPGISMYNVIHEQADDTKLEIILKNSLNQIKNHPSAWPFLEPVDKRDAPDYYDFIKYPIDLKTIGERIANGYYISKKLFVADLNRMIANCKTYNRPETEYYRCAVTLEKYFSSKLKDYQ</sequence>
<dbReference type="SUPFAM" id="SSF55729">
    <property type="entry name" value="Acyl-CoA N-acyltransferases (Nat)"/>
    <property type="match status" value="1"/>
</dbReference>
<dbReference type="AlphaFoldDB" id="B3RQS1"/>
<feature type="domain" description="Bromo" evidence="17">
    <location>
        <begin position="681"/>
        <end position="751"/>
    </location>
</feature>
<evidence type="ECO:0000313" key="20">
    <source>
        <dbReference type="Proteomes" id="UP000009022"/>
    </source>
</evidence>
<keyword evidence="20" id="KW-1185">Reference proteome</keyword>
<keyword evidence="11" id="KW-0963">Cytoplasm</keyword>
<evidence type="ECO:0000256" key="1">
    <source>
        <dbReference type="ARBA" id="ARBA00004123"/>
    </source>
</evidence>
<dbReference type="GO" id="GO:0010484">
    <property type="term" value="F:histone H3 acetyltransferase activity"/>
    <property type="evidence" value="ECO:0000318"/>
    <property type="project" value="GO_Central"/>
</dbReference>
<evidence type="ECO:0000256" key="8">
    <source>
        <dbReference type="ARBA" id="ARBA00023117"/>
    </source>
</evidence>
<dbReference type="PhylomeDB" id="B3RQS1"/>
<dbReference type="PANTHER" id="PTHR45750:SF3">
    <property type="entry name" value="HISTONE ACETYLTRANSFERASE"/>
    <property type="match status" value="1"/>
</dbReference>
<dbReference type="GO" id="GO:0140672">
    <property type="term" value="C:ATAC complex"/>
    <property type="evidence" value="ECO:0000318"/>
    <property type="project" value="GO_Central"/>
</dbReference>
<evidence type="ECO:0000256" key="9">
    <source>
        <dbReference type="ARBA" id="ARBA00023159"/>
    </source>
</evidence>
<feature type="compositionally biased region" description="Polar residues" evidence="16">
    <location>
        <begin position="362"/>
        <end position="379"/>
    </location>
</feature>
<dbReference type="InParanoid" id="B3RQS1"/>
<dbReference type="RefSeq" id="XP_002110748.1">
    <property type="nucleotide sequence ID" value="XM_002110712.1"/>
</dbReference>
<dbReference type="InterPro" id="IPR037800">
    <property type="entry name" value="GCN5"/>
</dbReference>
<dbReference type="GO" id="GO:0045944">
    <property type="term" value="P:positive regulation of transcription by RNA polymerase II"/>
    <property type="evidence" value="ECO:0000318"/>
    <property type="project" value="GO_Central"/>
</dbReference>
<evidence type="ECO:0000256" key="5">
    <source>
        <dbReference type="ARBA" id="ARBA00022679"/>
    </source>
</evidence>
<evidence type="ECO:0000256" key="13">
    <source>
        <dbReference type="ARBA" id="ARBA00023315"/>
    </source>
</evidence>
<keyword evidence="6" id="KW-0156">Chromatin regulator</keyword>
<gene>
    <name evidence="19" type="ORF">TRIADDRAFT_22087</name>
</gene>
<keyword evidence="7" id="KW-0805">Transcription regulation</keyword>
<dbReference type="FunCoup" id="B3RQS1">
    <property type="interactions" value="973"/>
</dbReference>
<dbReference type="FunFam" id="3.40.630.30:FF:000004">
    <property type="entry name" value="Histone acetyltransferase KAT2A"/>
    <property type="match status" value="1"/>
</dbReference>
<evidence type="ECO:0000313" key="19">
    <source>
        <dbReference type="EMBL" id="EDV26752.1"/>
    </source>
</evidence>
<keyword evidence="9" id="KW-0010">Activator</keyword>
<feature type="compositionally biased region" description="Polar residues" evidence="16">
    <location>
        <begin position="344"/>
        <end position="354"/>
    </location>
</feature>
<dbReference type="GO" id="GO:0005813">
    <property type="term" value="C:centrosome"/>
    <property type="evidence" value="ECO:0007669"/>
    <property type="project" value="UniProtKB-SubCell"/>
</dbReference>
<comment type="catalytic activity">
    <reaction evidence="14">
        <text>L-lysyl-[histone] + acetyl-CoA = N(6)-acetyl-L-lysyl-[histone] + CoA + H(+)</text>
        <dbReference type="Rhea" id="RHEA:21992"/>
        <dbReference type="Rhea" id="RHEA-COMP:9845"/>
        <dbReference type="Rhea" id="RHEA-COMP:11338"/>
        <dbReference type="ChEBI" id="CHEBI:15378"/>
        <dbReference type="ChEBI" id="CHEBI:29969"/>
        <dbReference type="ChEBI" id="CHEBI:57287"/>
        <dbReference type="ChEBI" id="CHEBI:57288"/>
        <dbReference type="ChEBI" id="CHEBI:61930"/>
        <dbReference type="EC" id="2.3.1.48"/>
    </reaction>
    <physiologicalReaction direction="left-to-right" evidence="14">
        <dbReference type="Rhea" id="RHEA:21993"/>
    </physiologicalReaction>
</comment>
<evidence type="ECO:0000256" key="3">
    <source>
        <dbReference type="ARBA" id="ARBA00008607"/>
    </source>
</evidence>
<dbReference type="CDD" id="cd04301">
    <property type="entry name" value="NAT_SF"/>
    <property type="match status" value="1"/>
</dbReference>
<dbReference type="Gene3D" id="1.20.920.10">
    <property type="entry name" value="Bromodomain-like"/>
    <property type="match status" value="1"/>
</dbReference>
<reference evidence="19 20" key="1">
    <citation type="journal article" date="2008" name="Nature">
        <title>The Trichoplax genome and the nature of placozoans.</title>
        <authorList>
            <person name="Srivastava M."/>
            <person name="Begovic E."/>
            <person name="Chapman J."/>
            <person name="Putnam N.H."/>
            <person name="Hellsten U."/>
            <person name="Kawashima T."/>
            <person name="Kuo A."/>
            <person name="Mitros T."/>
            <person name="Salamov A."/>
            <person name="Carpenter M.L."/>
            <person name="Signorovitch A.Y."/>
            <person name="Moreno M.A."/>
            <person name="Kamm K."/>
            <person name="Grimwood J."/>
            <person name="Schmutz J."/>
            <person name="Shapiro H."/>
            <person name="Grigoriev I.V."/>
            <person name="Buss L.W."/>
            <person name="Schierwater B."/>
            <person name="Dellaporta S.L."/>
            <person name="Rokhsar D.S."/>
        </authorList>
    </citation>
    <scope>NUCLEOTIDE SEQUENCE [LARGE SCALE GENOMIC DNA]</scope>
    <source>
        <strain evidence="19 20">Grell-BS-1999</strain>
    </source>
</reference>
<keyword evidence="11" id="KW-0206">Cytoskeleton</keyword>
<evidence type="ECO:0000256" key="12">
    <source>
        <dbReference type="ARBA" id="ARBA00023242"/>
    </source>
</evidence>
<organism evidence="19 20">
    <name type="scientific">Trichoplax adhaerens</name>
    <name type="common">Trichoplax reptans</name>
    <dbReference type="NCBI Taxonomy" id="10228"/>
    <lineage>
        <taxon>Eukaryota</taxon>
        <taxon>Metazoa</taxon>
        <taxon>Placozoa</taxon>
        <taxon>Uniplacotomia</taxon>
        <taxon>Trichoplacea</taxon>
        <taxon>Trichoplacidae</taxon>
        <taxon>Trichoplax</taxon>
    </lineage>
</organism>
<feature type="domain" description="N-acetyltransferase" evidence="18">
    <location>
        <begin position="451"/>
        <end position="599"/>
    </location>
</feature>
<dbReference type="KEGG" id="tad:TRIADDRAFT_22087"/>
<evidence type="ECO:0000256" key="4">
    <source>
        <dbReference type="ARBA" id="ARBA00013184"/>
    </source>
</evidence>
<dbReference type="OrthoDB" id="1937912at2759"/>
<evidence type="ECO:0000259" key="18">
    <source>
        <dbReference type="PROSITE" id="PS51186"/>
    </source>
</evidence>
<dbReference type="CTD" id="6752497"/>
<evidence type="ECO:0000256" key="15">
    <source>
        <dbReference type="PROSITE-ProRule" id="PRU00035"/>
    </source>
</evidence>
<keyword evidence="13" id="KW-0012">Acyltransferase</keyword>
<dbReference type="EC" id="2.3.1.48" evidence="4"/>
<proteinExistence type="inferred from homology"/>
<dbReference type="HOGENOM" id="CLU_015901_0_0_1"/>
<dbReference type="GO" id="GO:0005634">
    <property type="term" value="C:nucleus"/>
    <property type="evidence" value="ECO:0007669"/>
    <property type="project" value="UniProtKB-SubCell"/>
</dbReference>
<keyword evidence="10" id="KW-0804">Transcription</keyword>
<dbReference type="InterPro" id="IPR000182">
    <property type="entry name" value="GNAT_dom"/>
</dbReference>
<dbReference type="PROSITE" id="PS50014">
    <property type="entry name" value="BROMODOMAIN_2"/>
    <property type="match status" value="1"/>
</dbReference>
<comment type="subcellular location">
    <subcellularLocation>
        <location evidence="2">Cytoplasm</location>
        <location evidence="2">Cytoskeleton</location>
        <location evidence="2">Microtubule organizing center</location>
        <location evidence="2">Centrosome</location>
    </subcellularLocation>
    <subcellularLocation>
        <location evidence="1">Nucleus</location>
    </subcellularLocation>
</comment>
<dbReference type="PRINTS" id="PR00503">
    <property type="entry name" value="BROMODOMAIN"/>
</dbReference>
<dbReference type="GeneID" id="6752497"/>
<dbReference type="Pfam" id="PF00439">
    <property type="entry name" value="Bromodomain"/>
    <property type="match status" value="1"/>
</dbReference>
<dbReference type="InterPro" id="IPR036427">
    <property type="entry name" value="Bromodomain-like_sf"/>
</dbReference>
<dbReference type="PROSITE" id="PS51186">
    <property type="entry name" value="GNAT"/>
    <property type="match status" value="1"/>
</dbReference>
<dbReference type="PANTHER" id="PTHR45750">
    <property type="entry name" value="GH11602P"/>
    <property type="match status" value="1"/>
</dbReference>
<evidence type="ECO:0000256" key="7">
    <source>
        <dbReference type="ARBA" id="ARBA00023015"/>
    </source>
</evidence>
<evidence type="ECO:0000256" key="11">
    <source>
        <dbReference type="ARBA" id="ARBA00023212"/>
    </source>
</evidence>
<dbReference type="InterPro" id="IPR016181">
    <property type="entry name" value="Acyl_CoA_acyltransferase"/>
</dbReference>
<protein>
    <recommendedName>
        <fullName evidence="4">histone acetyltransferase</fullName>
        <ecNumber evidence="4">2.3.1.48</ecNumber>
    </recommendedName>
</protein>
<dbReference type="GO" id="GO:0043992">
    <property type="term" value="F:histone H3K9 acetyltransferase activity"/>
    <property type="evidence" value="ECO:0007669"/>
    <property type="project" value="UniProtKB-ARBA"/>
</dbReference>
<feature type="region of interest" description="Disordered" evidence="16">
    <location>
        <begin position="341"/>
        <end position="379"/>
    </location>
</feature>
<evidence type="ECO:0000256" key="10">
    <source>
        <dbReference type="ARBA" id="ARBA00023163"/>
    </source>
</evidence>
<dbReference type="PROSITE" id="PS00633">
    <property type="entry name" value="BROMODOMAIN_1"/>
    <property type="match status" value="1"/>
</dbReference>
<dbReference type="EMBL" id="DS985243">
    <property type="protein sequence ID" value="EDV26752.1"/>
    <property type="molecule type" value="Genomic_DNA"/>
</dbReference>
<name>B3RQS1_TRIAD</name>
<evidence type="ECO:0000256" key="6">
    <source>
        <dbReference type="ARBA" id="ARBA00022853"/>
    </source>
</evidence>
<dbReference type="InterPro" id="IPR018359">
    <property type="entry name" value="Bromodomain_CS"/>
</dbReference>
<comment type="similarity">
    <text evidence="3">Belongs to the acetyltransferase family. GCN5 subfamily.</text>
</comment>
<dbReference type="GO" id="GO:0006338">
    <property type="term" value="P:chromatin remodeling"/>
    <property type="evidence" value="ECO:0000318"/>
    <property type="project" value="GO_Central"/>
</dbReference>
<dbReference type="Gene3D" id="3.40.630.30">
    <property type="match status" value="1"/>
</dbReference>
<dbReference type="STRING" id="10228.B3RQS1"/>
<keyword evidence="8 15" id="KW-0103">Bromodomain</keyword>
<dbReference type="eggNOG" id="KOG1472">
    <property type="taxonomic scope" value="Eukaryota"/>
</dbReference>
<evidence type="ECO:0000256" key="16">
    <source>
        <dbReference type="SAM" id="MobiDB-lite"/>
    </source>
</evidence>
<evidence type="ECO:0000259" key="17">
    <source>
        <dbReference type="PROSITE" id="PS50014"/>
    </source>
</evidence>
<dbReference type="Proteomes" id="UP000009022">
    <property type="component" value="Unassembled WGS sequence"/>
</dbReference>
<dbReference type="Pfam" id="PF06466">
    <property type="entry name" value="PCAF_N"/>
    <property type="match status" value="1"/>
</dbReference>
<dbReference type="OMA" id="AKYYVHE"/>
<dbReference type="InterPro" id="IPR009464">
    <property type="entry name" value="PCAF_N"/>
</dbReference>
<dbReference type="SUPFAM" id="SSF47370">
    <property type="entry name" value="Bromodomain"/>
    <property type="match status" value="1"/>
</dbReference>
<keyword evidence="12" id="KW-0539">Nucleus</keyword>
<evidence type="ECO:0000256" key="2">
    <source>
        <dbReference type="ARBA" id="ARBA00004300"/>
    </source>
</evidence>